<name>A0A9W6SRT6_9ACTN</name>
<dbReference type="RefSeq" id="WP_285666629.1">
    <property type="nucleotide sequence ID" value="NZ_BSTX01000005.1"/>
</dbReference>
<evidence type="ECO:0000313" key="2">
    <source>
        <dbReference type="EMBL" id="GLZ81211.1"/>
    </source>
</evidence>
<dbReference type="Pfam" id="PF01661">
    <property type="entry name" value="Macro"/>
    <property type="match status" value="1"/>
</dbReference>
<reference evidence="2" key="1">
    <citation type="submission" date="2023-03" db="EMBL/GenBank/DDBJ databases">
        <title>Actinorhabdospora filicis NBRC 111898.</title>
        <authorList>
            <person name="Ichikawa N."/>
            <person name="Sato H."/>
            <person name="Tonouchi N."/>
        </authorList>
    </citation>
    <scope>NUCLEOTIDE SEQUENCE</scope>
    <source>
        <strain evidence="2">NBRC 111898</strain>
    </source>
</reference>
<evidence type="ECO:0000259" key="1">
    <source>
        <dbReference type="PROSITE" id="PS51154"/>
    </source>
</evidence>
<dbReference type="Gene3D" id="3.40.220.10">
    <property type="entry name" value="Leucine Aminopeptidase, subunit E, domain 1"/>
    <property type="match status" value="1"/>
</dbReference>
<gene>
    <name evidence="2" type="ORF">Afil01_60180</name>
</gene>
<dbReference type="EMBL" id="BSTX01000005">
    <property type="protein sequence ID" value="GLZ81211.1"/>
    <property type="molecule type" value="Genomic_DNA"/>
</dbReference>
<dbReference type="SUPFAM" id="SSF52949">
    <property type="entry name" value="Macro domain-like"/>
    <property type="match status" value="1"/>
</dbReference>
<protein>
    <submittedName>
        <fullName evidence="2">Tail protein</fullName>
    </submittedName>
</protein>
<accession>A0A9W6SRT6</accession>
<feature type="domain" description="Macro" evidence="1">
    <location>
        <begin position="20"/>
        <end position="205"/>
    </location>
</feature>
<dbReference type="PROSITE" id="PS51154">
    <property type="entry name" value="MACRO"/>
    <property type="match status" value="1"/>
</dbReference>
<dbReference type="InterPro" id="IPR043472">
    <property type="entry name" value="Macro_dom-like"/>
</dbReference>
<dbReference type="Proteomes" id="UP001165079">
    <property type="component" value="Unassembled WGS sequence"/>
</dbReference>
<dbReference type="SMART" id="SM00506">
    <property type="entry name" value="A1pp"/>
    <property type="match status" value="1"/>
</dbReference>
<sequence length="205" mass="22311">MSRAQTRPDVILVAVDDRTAEAWTRAAAGIERVTVHKGSILDVDCDAVVSPANGFGFMDGGLDQLYTVHFGQLVQDRVRERILHDHDGELLVGDALTVATGDERQPWLIAAPTMRVPMFLGPETVNPYLAMRAVLREARRHPGIASVAVPGLGTGTGRVPVTVCARQMRAALLRADRPVVLPASWAEATEDHRLLYTDGPGRLQY</sequence>
<dbReference type="AlphaFoldDB" id="A0A9W6SRT6"/>
<organism evidence="2 3">
    <name type="scientific">Actinorhabdospora filicis</name>
    <dbReference type="NCBI Taxonomy" id="1785913"/>
    <lineage>
        <taxon>Bacteria</taxon>
        <taxon>Bacillati</taxon>
        <taxon>Actinomycetota</taxon>
        <taxon>Actinomycetes</taxon>
        <taxon>Micromonosporales</taxon>
        <taxon>Micromonosporaceae</taxon>
        <taxon>Actinorhabdospora</taxon>
    </lineage>
</organism>
<evidence type="ECO:0000313" key="3">
    <source>
        <dbReference type="Proteomes" id="UP001165079"/>
    </source>
</evidence>
<proteinExistence type="predicted"/>
<comment type="caution">
    <text evidence="2">The sequence shown here is derived from an EMBL/GenBank/DDBJ whole genome shotgun (WGS) entry which is preliminary data.</text>
</comment>
<dbReference type="InterPro" id="IPR002589">
    <property type="entry name" value="Macro_dom"/>
</dbReference>
<keyword evidence="3" id="KW-1185">Reference proteome</keyword>